<name>A0ABQ3HYX2_9SPHI</name>
<keyword evidence="2 3" id="KW-0040">ANK repeat</keyword>
<evidence type="ECO:0000256" key="1">
    <source>
        <dbReference type="ARBA" id="ARBA00022737"/>
    </source>
</evidence>
<keyword evidence="5" id="KW-1185">Reference proteome</keyword>
<dbReference type="PROSITE" id="PS50890">
    <property type="entry name" value="PUA"/>
    <property type="match status" value="1"/>
</dbReference>
<dbReference type="Proteomes" id="UP000620550">
    <property type="component" value="Unassembled WGS sequence"/>
</dbReference>
<dbReference type="PROSITE" id="PS50088">
    <property type="entry name" value="ANK_REPEAT"/>
    <property type="match status" value="6"/>
</dbReference>
<comment type="caution">
    <text evidence="4">The sequence shown here is derived from an EMBL/GenBank/DDBJ whole genome shotgun (WGS) entry which is preliminary data.</text>
</comment>
<dbReference type="InterPro" id="IPR002110">
    <property type="entry name" value="Ankyrin_rpt"/>
</dbReference>
<evidence type="ECO:0008006" key="6">
    <source>
        <dbReference type="Google" id="ProtNLM"/>
    </source>
</evidence>
<dbReference type="PROSITE" id="PS50297">
    <property type="entry name" value="ANK_REP_REGION"/>
    <property type="match status" value="5"/>
</dbReference>
<dbReference type="SUPFAM" id="SSF48403">
    <property type="entry name" value="Ankyrin repeat"/>
    <property type="match status" value="2"/>
</dbReference>
<dbReference type="Gene3D" id="1.25.40.20">
    <property type="entry name" value="Ankyrin repeat-containing domain"/>
    <property type="match status" value="3"/>
</dbReference>
<feature type="repeat" description="ANK" evidence="3">
    <location>
        <begin position="197"/>
        <end position="229"/>
    </location>
</feature>
<feature type="repeat" description="ANK" evidence="3">
    <location>
        <begin position="230"/>
        <end position="262"/>
    </location>
</feature>
<evidence type="ECO:0000256" key="3">
    <source>
        <dbReference type="PROSITE-ProRule" id="PRU00023"/>
    </source>
</evidence>
<evidence type="ECO:0000256" key="2">
    <source>
        <dbReference type="ARBA" id="ARBA00023043"/>
    </source>
</evidence>
<dbReference type="Pfam" id="PF13637">
    <property type="entry name" value="Ank_4"/>
    <property type="match status" value="2"/>
</dbReference>
<reference evidence="5" key="1">
    <citation type="journal article" date="2019" name="Int. J. Syst. Evol. Microbiol.">
        <title>The Global Catalogue of Microorganisms (GCM) 10K type strain sequencing project: providing services to taxonomists for standard genome sequencing and annotation.</title>
        <authorList>
            <consortium name="The Broad Institute Genomics Platform"/>
            <consortium name="The Broad Institute Genome Sequencing Center for Infectious Disease"/>
            <person name="Wu L."/>
            <person name="Ma J."/>
        </authorList>
    </citation>
    <scope>NUCLEOTIDE SEQUENCE [LARGE SCALE GENOMIC DNA]</scope>
    <source>
        <strain evidence="5">CGMCC 1.12966</strain>
    </source>
</reference>
<dbReference type="PANTHER" id="PTHR24198:SF165">
    <property type="entry name" value="ANKYRIN REPEAT-CONTAINING PROTEIN-RELATED"/>
    <property type="match status" value="1"/>
</dbReference>
<dbReference type="SMART" id="SM00248">
    <property type="entry name" value="ANK"/>
    <property type="match status" value="9"/>
</dbReference>
<dbReference type="Pfam" id="PF00023">
    <property type="entry name" value="Ank"/>
    <property type="match status" value="1"/>
</dbReference>
<feature type="repeat" description="ANK" evidence="3">
    <location>
        <begin position="29"/>
        <end position="61"/>
    </location>
</feature>
<proteinExistence type="predicted"/>
<dbReference type="Pfam" id="PF12796">
    <property type="entry name" value="Ank_2"/>
    <property type="match status" value="1"/>
</dbReference>
<evidence type="ECO:0000313" key="4">
    <source>
        <dbReference type="EMBL" id="GHE33206.1"/>
    </source>
</evidence>
<keyword evidence="1" id="KW-0677">Repeat</keyword>
<feature type="repeat" description="ANK" evidence="3">
    <location>
        <begin position="346"/>
        <end position="378"/>
    </location>
</feature>
<protein>
    <recommendedName>
        <fullName evidence="6">Ankyrin</fullName>
    </recommendedName>
</protein>
<accession>A0ABQ3HYX2</accession>
<gene>
    <name evidence="4" type="ORF">GCM10017764_15360</name>
</gene>
<dbReference type="InterPro" id="IPR036770">
    <property type="entry name" value="Ankyrin_rpt-contain_sf"/>
</dbReference>
<evidence type="ECO:0000313" key="5">
    <source>
        <dbReference type="Proteomes" id="UP000620550"/>
    </source>
</evidence>
<sequence>MAIINKAPNDVIEFLIDQEGNGVTKKTHHSRSYLHWAASSGNLDLVEHLIAKGADVHYQDSHGDAIAAYAAATGNKNTAIFDALFKAGVDPKQTYTAGATLLMLGIASDPDLTVTDYFLTKGLSLDMKDGNGRSAADYASRLGDTILIEKLAKRGVYPTNQALFFVTQGSRQKTNGLDTYRYFVEKLKLDPRVTNKEGATVLHSLMRRPNIDIINYFLAKGVDPNRADHDGNTALMQAAAGRDKTLIEMLLPHVDEVNVQNGKGESALTKAVANGSAEIASMLLKHGADVHVLDKDGNNLAYHWFHSFREQEGGGPRGVQDPGNDFEDKLNLLQKSGLSVTAAQRNGSSLFHVAVAKENMQLIKKAAALGADINAQDSEGTTALHKAALIAKDDRLLKALLACGAKKELKTEFDETAYDLAKDNEFLSNNQVAIDFLK</sequence>
<feature type="repeat" description="ANK" evidence="3">
    <location>
        <begin position="263"/>
        <end position="295"/>
    </location>
</feature>
<dbReference type="EMBL" id="BNAF01000005">
    <property type="protein sequence ID" value="GHE33206.1"/>
    <property type="molecule type" value="Genomic_DNA"/>
</dbReference>
<organism evidence="4 5">
    <name type="scientific">Sphingobacterium griseoflavum</name>
    <dbReference type="NCBI Taxonomy" id="1474952"/>
    <lineage>
        <taxon>Bacteria</taxon>
        <taxon>Pseudomonadati</taxon>
        <taxon>Bacteroidota</taxon>
        <taxon>Sphingobacteriia</taxon>
        <taxon>Sphingobacteriales</taxon>
        <taxon>Sphingobacteriaceae</taxon>
        <taxon>Sphingobacterium</taxon>
    </lineage>
</organism>
<dbReference type="PANTHER" id="PTHR24198">
    <property type="entry name" value="ANKYRIN REPEAT AND PROTEIN KINASE DOMAIN-CONTAINING PROTEIN"/>
    <property type="match status" value="1"/>
</dbReference>
<feature type="repeat" description="ANK" evidence="3">
    <location>
        <begin position="379"/>
        <end position="412"/>
    </location>
</feature>